<dbReference type="Pfam" id="PF02567">
    <property type="entry name" value="PhzC-PhzF"/>
    <property type="match status" value="1"/>
</dbReference>
<dbReference type="AlphaFoldDB" id="A0A6A7XYS4"/>
<dbReference type="SUPFAM" id="SSF54506">
    <property type="entry name" value="Diaminopimelate epimerase-like"/>
    <property type="match status" value="1"/>
</dbReference>
<dbReference type="EMBL" id="VWNA01000001">
    <property type="protein sequence ID" value="MQT11468.1"/>
    <property type="molecule type" value="Genomic_DNA"/>
</dbReference>
<evidence type="ECO:0000256" key="1">
    <source>
        <dbReference type="ARBA" id="ARBA00008270"/>
    </source>
</evidence>
<accession>A0A6A7XYS4</accession>
<comment type="caution">
    <text evidence="3">The sequence shown here is derived from an EMBL/GenBank/DDBJ whole genome shotgun (WGS) entry which is preliminary data.</text>
</comment>
<evidence type="ECO:0000313" key="3">
    <source>
        <dbReference type="EMBL" id="MQT11468.1"/>
    </source>
</evidence>
<sequence length="303" mass="31636">MARRFAVLDVFTDTPLTGNGLAVVRDAGGLTSEAMQAIARGFNLSETVFLLPADGPAHTAKMRIFTPARELPFAGHPTVGAAVLLTLDRFEGDAAGRDAVVVIEEEVGPVRCGVATASNRAGYAEFDVPRIAGAIPCTLDRDAVAGALGLLPSEIGFENHVPSAYDAGVPFTFVPVANLDAARKAAPILALWKSAFGPDAPASVYLYCRDTIRSDASFHARMFAPTFGIGEDPATGAAASAFAGVVHRFDAPPDGEHKVAIEQGVEMGRPSLIRLELEIARGAIANARIGGDAVVIQEGELFV</sequence>
<dbReference type="Gene3D" id="3.10.310.10">
    <property type="entry name" value="Diaminopimelate Epimerase, Chain A, domain 1"/>
    <property type="match status" value="2"/>
</dbReference>
<evidence type="ECO:0000256" key="2">
    <source>
        <dbReference type="PIRSR" id="PIRSR016184-1"/>
    </source>
</evidence>
<dbReference type="Proteomes" id="UP000332515">
    <property type="component" value="Unassembled WGS sequence"/>
</dbReference>
<protein>
    <submittedName>
        <fullName evidence="3">PhzF family phenazine biosynthesis protein</fullName>
    </submittedName>
</protein>
<dbReference type="GO" id="GO:0005737">
    <property type="term" value="C:cytoplasm"/>
    <property type="evidence" value="ECO:0007669"/>
    <property type="project" value="TreeGrafter"/>
</dbReference>
<dbReference type="GO" id="GO:0016853">
    <property type="term" value="F:isomerase activity"/>
    <property type="evidence" value="ECO:0007669"/>
    <property type="project" value="TreeGrafter"/>
</dbReference>
<dbReference type="PIRSF" id="PIRSF016184">
    <property type="entry name" value="PhzC_PhzF"/>
    <property type="match status" value="1"/>
</dbReference>
<dbReference type="PANTHER" id="PTHR13774:SF32">
    <property type="entry name" value="ANTISENSE-ENHANCING SEQUENCE 1"/>
    <property type="match status" value="1"/>
</dbReference>
<comment type="similarity">
    <text evidence="1">Belongs to the PhzF family.</text>
</comment>
<name>A0A6A7XYS4_9HYPH</name>
<dbReference type="NCBIfam" id="TIGR00654">
    <property type="entry name" value="PhzF_family"/>
    <property type="match status" value="1"/>
</dbReference>
<evidence type="ECO:0000313" key="4">
    <source>
        <dbReference type="Proteomes" id="UP000332515"/>
    </source>
</evidence>
<dbReference type="RefSeq" id="WP_153478185.1">
    <property type="nucleotide sequence ID" value="NZ_VWNA01000001.1"/>
</dbReference>
<feature type="active site" evidence="2">
    <location>
        <position position="46"/>
    </location>
</feature>
<keyword evidence="4" id="KW-1185">Reference proteome</keyword>
<dbReference type="InterPro" id="IPR003719">
    <property type="entry name" value="Phenazine_PhzF-like"/>
</dbReference>
<proteinExistence type="inferred from homology"/>
<reference evidence="3 4" key="1">
    <citation type="submission" date="2019-09" db="EMBL/GenBank/DDBJ databases">
        <title>Segnochrobactrum spirostomi gen. nov., sp. nov., isolated from the ciliate Spirostomum cf. yagiui and description of a novel family, Segnochrobactraceae fam. nov. within the order Rhizobiales of the class Alphaproteobacteria.</title>
        <authorList>
            <person name="Akter S."/>
            <person name="Shazib S.U.A."/>
            <person name="Shin M.K."/>
        </authorList>
    </citation>
    <scope>NUCLEOTIDE SEQUENCE [LARGE SCALE GENOMIC DNA]</scope>
    <source>
        <strain evidence="3 4">Sp-1</strain>
    </source>
</reference>
<dbReference type="PANTHER" id="PTHR13774">
    <property type="entry name" value="PHENAZINE BIOSYNTHESIS PROTEIN"/>
    <property type="match status" value="1"/>
</dbReference>
<organism evidence="3 4">
    <name type="scientific">Segnochrobactrum spirostomi</name>
    <dbReference type="NCBI Taxonomy" id="2608987"/>
    <lineage>
        <taxon>Bacteria</taxon>
        <taxon>Pseudomonadati</taxon>
        <taxon>Pseudomonadota</taxon>
        <taxon>Alphaproteobacteria</taxon>
        <taxon>Hyphomicrobiales</taxon>
        <taxon>Segnochrobactraceae</taxon>
        <taxon>Segnochrobactrum</taxon>
    </lineage>
</organism>
<gene>
    <name evidence="3" type="ORF">F0357_02010</name>
</gene>